<sequence>MLTSFGGGCKQISQTQLWMLGDMSCELQTNSGVEVALMLQTRVTSARSSWESWRLLVERERHLVAVLLHRVGGPQQEEQRKDCCCGRDFFKTLTVWFVNI</sequence>
<gene>
    <name evidence="1" type="ORF">XENOCAPTIV_017554</name>
</gene>
<evidence type="ECO:0000313" key="1">
    <source>
        <dbReference type="EMBL" id="MEQ2195736.1"/>
    </source>
</evidence>
<dbReference type="EMBL" id="JAHRIN010012062">
    <property type="protein sequence ID" value="MEQ2195736.1"/>
    <property type="molecule type" value="Genomic_DNA"/>
</dbReference>
<keyword evidence="2" id="KW-1185">Reference proteome</keyword>
<name>A0ABV0QIT0_9TELE</name>
<proteinExistence type="predicted"/>
<reference evidence="1 2" key="1">
    <citation type="submission" date="2021-06" db="EMBL/GenBank/DDBJ databases">
        <authorList>
            <person name="Palmer J.M."/>
        </authorList>
    </citation>
    <scope>NUCLEOTIDE SEQUENCE [LARGE SCALE GENOMIC DNA]</scope>
    <source>
        <strain evidence="1 2">XC_2019</strain>
        <tissue evidence="1">Muscle</tissue>
    </source>
</reference>
<evidence type="ECO:0000313" key="2">
    <source>
        <dbReference type="Proteomes" id="UP001434883"/>
    </source>
</evidence>
<dbReference type="Proteomes" id="UP001434883">
    <property type="component" value="Unassembled WGS sequence"/>
</dbReference>
<organism evidence="1 2">
    <name type="scientific">Xenoophorus captivus</name>
    <dbReference type="NCBI Taxonomy" id="1517983"/>
    <lineage>
        <taxon>Eukaryota</taxon>
        <taxon>Metazoa</taxon>
        <taxon>Chordata</taxon>
        <taxon>Craniata</taxon>
        <taxon>Vertebrata</taxon>
        <taxon>Euteleostomi</taxon>
        <taxon>Actinopterygii</taxon>
        <taxon>Neopterygii</taxon>
        <taxon>Teleostei</taxon>
        <taxon>Neoteleostei</taxon>
        <taxon>Acanthomorphata</taxon>
        <taxon>Ovalentaria</taxon>
        <taxon>Atherinomorphae</taxon>
        <taxon>Cyprinodontiformes</taxon>
        <taxon>Goodeidae</taxon>
        <taxon>Xenoophorus</taxon>
    </lineage>
</organism>
<accession>A0ABV0QIT0</accession>
<comment type="caution">
    <text evidence="1">The sequence shown here is derived from an EMBL/GenBank/DDBJ whole genome shotgun (WGS) entry which is preliminary data.</text>
</comment>
<protein>
    <submittedName>
        <fullName evidence="1">Uncharacterized protein</fullName>
    </submittedName>
</protein>